<evidence type="ECO:0000256" key="1">
    <source>
        <dbReference type="ARBA" id="ARBA00022723"/>
    </source>
</evidence>
<feature type="region of interest" description="Disordered" evidence="3">
    <location>
        <begin position="62"/>
        <end position="127"/>
    </location>
</feature>
<proteinExistence type="predicted"/>
<feature type="domain" description="EF-hand" evidence="4">
    <location>
        <begin position="461"/>
        <end position="496"/>
    </location>
</feature>
<evidence type="ECO:0000259" key="4">
    <source>
        <dbReference type="PROSITE" id="PS50222"/>
    </source>
</evidence>
<evidence type="ECO:0000256" key="2">
    <source>
        <dbReference type="ARBA" id="ARBA00022737"/>
    </source>
</evidence>
<reference evidence="5 6" key="1">
    <citation type="submission" date="2019-02" db="EMBL/GenBank/DDBJ databases">
        <title>Planctomycetal bacteria perform biofilm scaping via a novel small molecule.</title>
        <authorList>
            <person name="Jeske O."/>
            <person name="Boedeker C."/>
            <person name="Wiegand S."/>
            <person name="Breitling P."/>
            <person name="Kallscheuer N."/>
            <person name="Jogler M."/>
            <person name="Rohde M."/>
            <person name="Petersen J."/>
            <person name="Medema M.H."/>
            <person name="Surup F."/>
            <person name="Jogler C."/>
        </authorList>
    </citation>
    <scope>NUCLEOTIDE SEQUENCE [LARGE SCALE GENOMIC DNA]</scope>
    <source>
        <strain evidence="5 6">Mal15</strain>
    </source>
</reference>
<evidence type="ECO:0000313" key="5">
    <source>
        <dbReference type="EMBL" id="QEF97972.1"/>
    </source>
</evidence>
<dbReference type="AlphaFoldDB" id="A0A5B9M9T8"/>
<feature type="compositionally biased region" description="Polar residues" evidence="3">
    <location>
        <begin position="74"/>
        <end position="85"/>
    </location>
</feature>
<evidence type="ECO:0000313" key="6">
    <source>
        <dbReference type="Proteomes" id="UP000321353"/>
    </source>
</evidence>
<keyword evidence="2" id="KW-0677">Repeat</keyword>
<keyword evidence="6" id="KW-1185">Reference proteome</keyword>
<dbReference type="PANTHER" id="PTHR10827:SF98">
    <property type="entry name" value="45 KDA CALCIUM-BINDING PROTEIN"/>
    <property type="match status" value="1"/>
</dbReference>
<dbReference type="SUPFAM" id="SSF47473">
    <property type="entry name" value="EF-hand"/>
    <property type="match status" value="2"/>
</dbReference>
<dbReference type="GO" id="GO:0005509">
    <property type="term" value="F:calcium ion binding"/>
    <property type="evidence" value="ECO:0007669"/>
    <property type="project" value="InterPro"/>
</dbReference>
<organism evidence="5 6">
    <name type="scientific">Stieleria maiorica</name>
    <dbReference type="NCBI Taxonomy" id="2795974"/>
    <lineage>
        <taxon>Bacteria</taxon>
        <taxon>Pseudomonadati</taxon>
        <taxon>Planctomycetota</taxon>
        <taxon>Planctomycetia</taxon>
        <taxon>Pirellulales</taxon>
        <taxon>Pirellulaceae</taxon>
        <taxon>Stieleria</taxon>
    </lineage>
</organism>
<dbReference type="InterPro" id="IPR018247">
    <property type="entry name" value="EF_Hand_1_Ca_BS"/>
</dbReference>
<dbReference type="CDD" id="cd00051">
    <property type="entry name" value="EFh"/>
    <property type="match status" value="1"/>
</dbReference>
<dbReference type="PANTHER" id="PTHR10827">
    <property type="entry name" value="RETICULOCALBIN"/>
    <property type="match status" value="1"/>
</dbReference>
<dbReference type="EMBL" id="CP036264">
    <property type="protein sequence ID" value="QEF97972.1"/>
    <property type="molecule type" value="Genomic_DNA"/>
</dbReference>
<dbReference type="Pfam" id="PF13202">
    <property type="entry name" value="EF-hand_5"/>
    <property type="match status" value="2"/>
</dbReference>
<feature type="compositionally biased region" description="Basic and acidic residues" evidence="3">
    <location>
        <begin position="90"/>
        <end position="100"/>
    </location>
</feature>
<sequence length="657" mass="72163">MSCLLGQCQIDVATLAKAWIGPGCHLLAKVAAVLTKRASLESIALAGLLVLSGCDHTVGPAPAPTIATPEVKQELNTSTSASTSPQPVPDESRRESDRIENVSNADSADAESIDTTLETTSIQTNAEVDGLTELDVNLDADPTAPSPPDPTATTEPAYRLWIPTSMGPLLVGLDVLIDDQPLREAFDQKLSMVRKAIGATEELQPTWDQLLEHVAGDPATFGQTASRVNGQEKMLIKRYDRNKDQRVDDQELTRFLFRDSNVNGEFRLFGTDAFRWANRSESPLFSAIDRNQDRKLDATEIDLAADALLREIDSNADQCIDFAESSRGRQNDNDAWRRNRSNRQGNVAMDLSGFVNWSDLSYAMGGLLEETSVLGPTNPVRSLDANRDEWISAEEAESVLGIDPAFSITVRFVSGEPVISTEVALTDAAESTTTIEQGADRCWIVGTAFQVGVTTSDTPTTGNRIPREVFRQLDADNNGAIDEGELPDVAKEQFPLEQLDADGDGKLSFMEINQTLGRKQSIWNVQVRGRAAEHPDAVFAWFDVDHDQFLSHREIVSVPERLHTLLDKSGTVPATKIPDTLMIQFGRGQPDQDEMRFEINRSDVSGTDPRPSWAIRMDANRDGDVSETEFIGPIKTFRGLDTDQDHFLSAAEVLEEH</sequence>
<dbReference type="InterPro" id="IPR011992">
    <property type="entry name" value="EF-hand-dom_pair"/>
</dbReference>
<name>A0A5B9M9T8_9BACT</name>
<feature type="compositionally biased region" description="Polar residues" evidence="3">
    <location>
        <begin position="113"/>
        <end position="126"/>
    </location>
</feature>
<protein>
    <submittedName>
        <fullName evidence="5">EF hand</fullName>
    </submittedName>
</protein>
<evidence type="ECO:0000256" key="3">
    <source>
        <dbReference type="SAM" id="MobiDB-lite"/>
    </source>
</evidence>
<dbReference type="PROSITE" id="PS00018">
    <property type="entry name" value="EF_HAND_1"/>
    <property type="match status" value="6"/>
</dbReference>
<dbReference type="PROSITE" id="PS50222">
    <property type="entry name" value="EF_HAND_2"/>
    <property type="match status" value="1"/>
</dbReference>
<dbReference type="InterPro" id="IPR002048">
    <property type="entry name" value="EF_hand_dom"/>
</dbReference>
<keyword evidence="1" id="KW-0479">Metal-binding</keyword>
<gene>
    <name evidence="5" type="ORF">Mal15_20180</name>
</gene>
<dbReference type="Proteomes" id="UP000321353">
    <property type="component" value="Chromosome"/>
</dbReference>
<dbReference type="SMART" id="SM00054">
    <property type="entry name" value="EFh"/>
    <property type="match status" value="5"/>
</dbReference>
<dbReference type="KEGG" id="smam:Mal15_20180"/>
<dbReference type="Gene3D" id="1.10.238.10">
    <property type="entry name" value="EF-hand"/>
    <property type="match status" value="3"/>
</dbReference>
<dbReference type="RefSeq" id="WP_147867561.1">
    <property type="nucleotide sequence ID" value="NZ_CP036264.1"/>
</dbReference>
<accession>A0A5B9M9T8</accession>